<feature type="compositionally biased region" description="Low complexity" evidence="1">
    <location>
        <begin position="1"/>
        <end position="12"/>
    </location>
</feature>
<gene>
    <name evidence="2" type="ORF">Ctob_000909</name>
</gene>
<name>A0A0M0J673_9EUKA</name>
<reference evidence="3" key="1">
    <citation type="journal article" date="2015" name="PLoS Genet.">
        <title>Genome Sequence and Transcriptome Analyses of Chrysochromulina tobin: Metabolic Tools for Enhanced Algal Fitness in the Prominent Order Prymnesiales (Haptophyceae).</title>
        <authorList>
            <person name="Hovde B.T."/>
            <person name="Deodato C.R."/>
            <person name="Hunsperger H.M."/>
            <person name="Ryken S.A."/>
            <person name="Yost W."/>
            <person name="Jha R.K."/>
            <person name="Patterson J."/>
            <person name="Monnat R.J. Jr."/>
            <person name="Barlow S.B."/>
            <person name="Starkenburg S.R."/>
            <person name="Cattolico R.A."/>
        </authorList>
    </citation>
    <scope>NUCLEOTIDE SEQUENCE</scope>
    <source>
        <strain evidence="3">CCMP291</strain>
    </source>
</reference>
<dbReference type="EMBL" id="JWZX01003339">
    <property type="protein sequence ID" value="KOO21728.1"/>
    <property type="molecule type" value="Genomic_DNA"/>
</dbReference>
<feature type="region of interest" description="Disordered" evidence="1">
    <location>
        <begin position="1"/>
        <end position="55"/>
    </location>
</feature>
<comment type="caution">
    <text evidence="2">The sequence shown here is derived from an EMBL/GenBank/DDBJ whole genome shotgun (WGS) entry which is preliminary data.</text>
</comment>
<protein>
    <submittedName>
        <fullName evidence="2">Uncharacterized protein</fullName>
    </submittedName>
</protein>
<proteinExistence type="predicted"/>
<dbReference type="Proteomes" id="UP000037460">
    <property type="component" value="Unassembled WGS sequence"/>
</dbReference>
<sequence length="84" mass="8782">MSSSTSRSVISSRCVGAGCPRPRHRREQRTRRDSARQNRFTPLSSHSVTTSTIPRAASLASSEGCRMGATGAVALAAPSCCSAS</sequence>
<evidence type="ECO:0000313" key="3">
    <source>
        <dbReference type="Proteomes" id="UP000037460"/>
    </source>
</evidence>
<organism evidence="2 3">
    <name type="scientific">Chrysochromulina tobinii</name>
    <dbReference type="NCBI Taxonomy" id="1460289"/>
    <lineage>
        <taxon>Eukaryota</taxon>
        <taxon>Haptista</taxon>
        <taxon>Haptophyta</taxon>
        <taxon>Prymnesiophyceae</taxon>
        <taxon>Prymnesiales</taxon>
        <taxon>Chrysochromulinaceae</taxon>
        <taxon>Chrysochromulina</taxon>
    </lineage>
</organism>
<evidence type="ECO:0000313" key="2">
    <source>
        <dbReference type="EMBL" id="KOO21728.1"/>
    </source>
</evidence>
<feature type="compositionally biased region" description="Polar residues" evidence="1">
    <location>
        <begin position="37"/>
        <end position="53"/>
    </location>
</feature>
<keyword evidence="3" id="KW-1185">Reference proteome</keyword>
<dbReference type="AlphaFoldDB" id="A0A0M0J673"/>
<evidence type="ECO:0000256" key="1">
    <source>
        <dbReference type="SAM" id="MobiDB-lite"/>
    </source>
</evidence>
<accession>A0A0M0J673</accession>